<evidence type="ECO:0000256" key="1">
    <source>
        <dbReference type="ARBA" id="ARBA00004141"/>
    </source>
</evidence>
<evidence type="ECO:0000313" key="7">
    <source>
        <dbReference type="EMBL" id="OGK40698.1"/>
    </source>
</evidence>
<feature type="transmembrane region" description="Helical" evidence="6">
    <location>
        <begin position="244"/>
        <end position="266"/>
    </location>
</feature>
<dbReference type="EMBL" id="MGAG01000019">
    <property type="protein sequence ID" value="OGK40698.1"/>
    <property type="molecule type" value="Genomic_DNA"/>
</dbReference>
<dbReference type="AlphaFoldDB" id="A0A1F7IBH1"/>
<dbReference type="PANTHER" id="PTHR21716:SF62">
    <property type="entry name" value="TRANSPORT PROTEIN YDBI-RELATED"/>
    <property type="match status" value="1"/>
</dbReference>
<dbReference type="PANTHER" id="PTHR21716">
    <property type="entry name" value="TRANSMEMBRANE PROTEIN"/>
    <property type="match status" value="1"/>
</dbReference>
<gene>
    <name evidence="7" type="ORF">A2954_05560</name>
</gene>
<evidence type="ECO:0000313" key="8">
    <source>
        <dbReference type="Proteomes" id="UP000177698"/>
    </source>
</evidence>
<dbReference type="InterPro" id="IPR002549">
    <property type="entry name" value="AI-2E-like"/>
</dbReference>
<dbReference type="Pfam" id="PF01594">
    <property type="entry name" value="AI-2E_transport"/>
    <property type="match status" value="1"/>
</dbReference>
<feature type="transmembrane region" description="Helical" evidence="6">
    <location>
        <begin position="12"/>
        <end position="30"/>
    </location>
</feature>
<comment type="caution">
    <text evidence="7">The sequence shown here is derived from an EMBL/GenBank/DDBJ whole genome shotgun (WGS) entry which is preliminary data.</text>
</comment>
<proteinExistence type="inferred from homology"/>
<evidence type="ECO:0000256" key="3">
    <source>
        <dbReference type="ARBA" id="ARBA00022692"/>
    </source>
</evidence>
<protein>
    <recommendedName>
        <fullName evidence="9">AI-2E family transporter</fullName>
    </recommendedName>
</protein>
<name>A0A1F7IBH1_9BACT</name>
<organism evidence="7 8">
    <name type="scientific">Candidatus Roizmanbacteria bacterium RIFCSPLOWO2_01_FULL_37_12</name>
    <dbReference type="NCBI Taxonomy" id="1802056"/>
    <lineage>
        <taxon>Bacteria</taxon>
        <taxon>Candidatus Roizmaniibacteriota</taxon>
    </lineage>
</organism>
<dbReference type="GO" id="GO:0016020">
    <property type="term" value="C:membrane"/>
    <property type="evidence" value="ECO:0007669"/>
    <property type="project" value="UniProtKB-SubCell"/>
</dbReference>
<evidence type="ECO:0008006" key="9">
    <source>
        <dbReference type="Google" id="ProtNLM"/>
    </source>
</evidence>
<evidence type="ECO:0000256" key="4">
    <source>
        <dbReference type="ARBA" id="ARBA00022989"/>
    </source>
</evidence>
<feature type="transmembrane region" description="Helical" evidence="6">
    <location>
        <begin position="191"/>
        <end position="209"/>
    </location>
</feature>
<sequence length="335" mass="37469">MKEPEKYKIEISSRTIIFTVFFLLFLRFLWMIQDVLFSIFIAFIIMSALKPYVSFLEKGKIPRFLSALFVYLIFLTFFFAVLFIAFPPLVIESTQLFKALPSILERIAPEAMALLNLDSVFQYLPDIANQFFGIVSGIFSNAVFLISTLFFGFYFLLEENVFRKILSRFFSEERARTALVIFDKAEKRLNGWFWGEITLMTVVGLLTFIGINLIGLRYALALAVLAALLEAVPNLGPTISSIPAILLGFAVSPVTGFAAMALYFIIQQLENNLIVPVVMKKAVGLNPIITLLALLIGGKIGGVLGILLAIPLTLFIETAIMEVVNTPKSSAEYPR</sequence>
<comment type="similarity">
    <text evidence="2">Belongs to the autoinducer-2 exporter (AI-2E) (TC 2.A.86) family.</text>
</comment>
<keyword evidence="5 6" id="KW-0472">Membrane</keyword>
<keyword evidence="4 6" id="KW-1133">Transmembrane helix</keyword>
<feature type="transmembrane region" description="Helical" evidence="6">
    <location>
        <begin position="131"/>
        <end position="157"/>
    </location>
</feature>
<evidence type="ECO:0000256" key="5">
    <source>
        <dbReference type="ARBA" id="ARBA00023136"/>
    </source>
</evidence>
<feature type="transmembrane region" description="Helical" evidence="6">
    <location>
        <begin position="286"/>
        <end position="310"/>
    </location>
</feature>
<comment type="subcellular location">
    <subcellularLocation>
        <location evidence="1">Membrane</location>
        <topology evidence="1">Multi-pass membrane protein</topology>
    </subcellularLocation>
</comment>
<feature type="transmembrane region" description="Helical" evidence="6">
    <location>
        <begin position="36"/>
        <end position="56"/>
    </location>
</feature>
<dbReference type="GO" id="GO:0055085">
    <property type="term" value="P:transmembrane transport"/>
    <property type="evidence" value="ECO:0007669"/>
    <property type="project" value="TreeGrafter"/>
</dbReference>
<evidence type="ECO:0000256" key="6">
    <source>
        <dbReference type="SAM" id="Phobius"/>
    </source>
</evidence>
<reference evidence="7 8" key="1">
    <citation type="journal article" date="2016" name="Nat. Commun.">
        <title>Thousands of microbial genomes shed light on interconnected biogeochemical processes in an aquifer system.</title>
        <authorList>
            <person name="Anantharaman K."/>
            <person name="Brown C.T."/>
            <person name="Hug L.A."/>
            <person name="Sharon I."/>
            <person name="Castelle C.J."/>
            <person name="Probst A.J."/>
            <person name="Thomas B.C."/>
            <person name="Singh A."/>
            <person name="Wilkins M.J."/>
            <person name="Karaoz U."/>
            <person name="Brodie E.L."/>
            <person name="Williams K.H."/>
            <person name="Hubbard S.S."/>
            <person name="Banfield J.F."/>
        </authorList>
    </citation>
    <scope>NUCLEOTIDE SEQUENCE [LARGE SCALE GENOMIC DNA]</scope>
</reference>
<feature type="transmembrane region" description="Helical" evidence="6">
    <location>
        <begin position="68"/>
        <end position="91"/>
    </location>
</feature>
<dbReference type="STRING" id="1802056.A2954_05560"/>
<dbReference type="Proteomes" id="UP000177698">
    <property type="component" value="Unassembled WGS sequence"/>
</dbReference>
<feature type="transmembrane region" description="Helical" evidence="6">
    <location>
        <begin position="215"/>
        <end position="232"/>
    </location>
</feature>
<keyword evidence="3 6" id="KW-0812">Transmembrane</keyword>
<evidence type="ECO:0000256" key="2">
    <source>
        <dbReference type="ARBA" id="ARBA00009773"/>
    </source>
</evidence>
<accession>A0A1F7IBH1</accession>